<dbReference type="InterPro" id="IPR016098">
    <property type="entry name" value="CAP/MinC_C"/>
</dbReference>
<comment type="similarity">
    <text evidence="3">Belongs to the TBCC family.</text>
</comment>
<dbReference type="KEGG" id="hro:HELRODRAFT_114291"/>
<dbReference type="Gene3D" id="2.160.20.70">
    <property type="match status" value="1"/>
</dbReference>
<evidence type="ECO:0000313" key="9">
    <source>
        <dbReference type="EnsemblMetazoa" id="HelroP114291"/>
    </source>
</evidence>
<dbReference type="InterPro" id="IPR012945">
    <property type="entry name" value="Tubulin-bd_cofactor_C_dom"/>
</dbReference>
<keyword evidence="10" id="KW-1185">Reference proteome</keyword>
<dbReference type="STRING" id="6412.T1EG05"/>
<accession>T1EG05</accession>
<evidence type="ECO:0000256" key="5">
    <source>
        <dbReference type="ARBA" id="ARBA00022490"/>
    </source>
</evidence>
<dbReference type="Pfam" id="PF07986">
    <property type="entry name" value="TBCC"/>
    <property type="match status" value="1"/>
</dbReference>
<dbReference type="InterPro" id="IPR006599">
    <property type="entry name" value="CARP_motif"/>
</dbReference>
<dbReference type="InterPro" id="IPR017901">
    <property type="entry name" value="C-CAP_CF_C-like"/>
</dbReference>
<organism evidence="9 10">
    <name type="scientific">Helobdella robusta</name>
    <name type="common">Californian leech</name>
    <dbReference type="NCBI Taxonomy" id="6412"/>
    <lineage>
        <taxon>Eukaryota</taxon>
        <taxon>Metazoa</taxon>
        <taxon>Spiralia</taxon>
        <taxon>Lophotrochozoa</taxon>
        <taxon>Annelida</taxon>
        <taxon>Clitellata</taxon>
        <taxon>Hirudinea</taxon>
        <taxon>Rhynchobdellida</taxon>
        <taxon>Glossiphoniidae</taxon>
        <taxon>Helobdella</taxon>
    </lineage>
</organism>
<sequence length="251" mass="28142">MTLARSSGTLCQSAVKISKCNDSFIYLLSPLRSVLIEKCQRSTIILGAVETSVDVNKSEHITVIAATRRFSAQGCKSCNIHLLTPNTPLLFNTNSNITFGPYHTFYPNLEEHMYAAGLAPLPNLWDQPHVLGSSGLDDDKIFEIQKPSDFFTFTIPFQMEGKTKEIPVGLPSKYQKALNQRLQKVEDWHKLMGETSMTSDQKKLLHRTVQAKFQEWLQTTGQARLLQDLVVPQQKAEASSSLQSLDKLSLD</sequence>
<dbReference type="GO" id="GO:0000922">
    <property type="term" value="C:spindle pole"/>
    <property type="evidence" value="ECO:0007669"/>
    <property type="project" value="UniProtKB-SubCell"/>
</dbReference>
<evidence type="ECO:0000313" key="10">
    <source>
        <dbReference type="Proteomes" id="UP000015101"/>
    </source>
</evidence>
<evidence type="ECO:0000313" key="8">
    <source>
        <dbReference type="EMBL" id="ESN97208.1"/>
    </source>
</evidence>
<dbReference type="RefSeq" id="XP_009024703.1">
    <property type="nucleotide sequence ID" value="XM_009026455.1"/>
</dbReference>
<dbReference type="Proteomes" id="UP000015101">
    <property type="component" value="Unassembled WGS sequence"/>
</dbReference>
<dbReference type="SMART" id="SM00673">
    <property type="entry name" value="CARP"/>
    <property type="match status" value="2"/>
</dbReference>
<dbReference type="PROSITE" id="PS51329">
    <property type="entry name" value="C_CAP_COFACTOR_C"/>
    <property type="match status" value="1"/>
</dbReference>
<dbReference type="EnsemblMetazoa" id="HelroT114291">
    <property type="protein sequence ID" value="HelroP114291"/>
    <property type="gene ID" value="HelroG114291"/>
</dbReference>
<dbReference type="InterPro" id="IPR039589">
    <property type="entry name" value="TBCC1"/>
</dbReference>
<evidence type="ECO:0000256" key="3">
    <source>
        <dbReference type="ARBA" id="ARBA00008848"/>
    </source>
</evidence>
<feature type="domain" description="C-CAP/cofactor C-like" evidence="7">
    <location>
        <begin position="1"/>
        <end position="133"/>
    </location>
</feature>
<dbReference type="GeneID" id="20195507"/>
<evidence type="ECO:0000256" key="1">
    <source>
        <dbReference type="ARBA" id="ARBA00004300"/>
    </source>
</evidence>
<dbReference type="CTD" id="20195507"/>
<dbReference type="InParanoid" id="T1EG05"/>
<dbReference type="HOGENOM" id="CLU_077698_0_0_1"/>
<dbReference type="OrthoDB" id="427777at2759"/>
<reference evidence="10" key="1">
    <citation type="submission" date="2012-12" db="EMBL/GenBank/DDBJ databases">
        <authorList>
            <person name="Hellsten U."/>
            <person name="Grimwood J."/>
            <person name="Chapman J.A."/>
            <person name="Shapiro H."/>
            <person name="Aerts A."/>
            <person name="Otillar R.P."/>
            <person name="Terry A.Y."/>
            <person name="Boore J.L."/>
            <person name="Simakov O."/>
            <person name="Marletaz F."/>
            <person name="Cho S.-J."/>
            <person name="Edsinger-Gonzales E."/>
            <person name="Havlak P."/>
            <person name="Kuo D.-H."/>
            <person name="Larsson T."/>
            <person name="Lv J."/>
            <person name="Arendt D."/>
            <person name="Savage R."/>
            <person name="Osoegawa K."/>
            <person name="de Jong P."/>
            <person name="Lindberg D.R."/>
            <person name="Seaver E.C."/>
            <person name="Weisblat D.A."/>
            <person name="Putnam N.H."/>
            <person name="Grigoriev I.V."/>
            <person name="Rokhsar D.S."/>
        </authorList>
    </citation>
    <scope>NUCLEOTIDE SEQUENCE</scope>
</reference>
<dbReference type="eggNOG" id="KOG4416">
    <property type="taxonomic scope" value="Eukaryota"/>
</dbReference>
<gene>
    <name evidence="9" type="primary">20195507</name>
    <name evidence="8" type="ORF">HELRODRAFT_114291</name>
</gene>
<name>T1EG05_HELRO</name>
<reference evidence="9" key="3">
    <citation type="submission" date="2015-06" db="UniProtKB">
        <authorList>
            <consortium name="EnsemblMetazoa"/>
        </authorList>
    </citation>
    <scope>IDENTIFICATION</scope>
</reference>
<reference evidence="8 10" key="2">
    <citation type="journal article" date="2013" name="Nature">
        <title>Insights into bilaterian evolution from three spiralian genomes.</title>
        <authorList>
            <person name="Simakov O."/>
            <person name="Marletaz F."/>
            <person name="Cho S.J."/>
            <person name="Edsinger-Gonzales E."/>
            <person name="Havlak P."/>
            <person name="Hellsten U."/>
            <person name="Kuo D.H."/>
            <person name="Larsson T."/>
            <person name="Lv J."/>
            <person name="Arendt D."/>
            <person name="Savage R."/>
            <person name="Osoegawa K."/>
            <person name="de Jong P."/>
            <person name="Grimwood J."/>
            <person name="Chapman J.A."/>
            <person name="Shapiro H."/>
            <person name="Aerts A."/>
            <person name="Otillar R.P."/>
            <person name="Terry A.Y."/>
            <person name="Boore J.L."/>
            <person name="Grigoriev I.V."/>
            <person name="Lindberg D.R."/>
            <person name="Seaver E.C."/>
            <person name="Weisblat D.A."/>
            <person name="Putnam N.H."/>
            <person name="Rokhsar D.S."/>
        </authorList>
    </citation>
    <scope>NUCLEOTIDE SEQUENCE</scope>
</reference>
<dbReference type="EMBL" id="AMQM01006394">
    <property type="status" value="NOT_ANNOTATED_CDS"/>
    <property type="molecule type" value="Genomic_DNA"/>
</dbReference>
<dbReference type="OMA" id="IAFINIS"/>
<dbReference type="InterPro" id="IPR036223">
    <property type="entry name" value="CAP_C_sf"/>
</dbReference>
<evidence type="ECO:0000259" key="7">
    <source>
        <dbReference type="PROSITE" id="PS51329"/>
    </source>
</evidence>
<dbReference type="SUPFAM" id="SSF69340">
    <property type="entry name" value="C-terminal domain of adenylylcyclase associated protein"/>
    <property type="match status" value="1"/>
</dbReference>
<keyword evidence="5" id="KW-0963">Cytoplasm</keyword>
<protein>
    <recommendedName>
        <fullName evidence="4">TBCC domain-containing protein 1</fullName>
    </recommendedName>
</protein>
<proteinExistence type="inferred from homology"/>
<dbReference type="AlphaFoldDB" id="T1EG05"/>
<evidence type="ECO:0000256" key="6">
    <source>
        <dbReference type="ARBA" id="ARBA00023212"/>
    </source>
</evidence>
<dbReference type="GO" id="GO:0005813">
    <property type="term" value="C:centrosome"/>
    <property type="evidence" value="ECO:0007669"/>
    <property type="project" value="UniProtKB-SubCell"/>
</dbReference>
<dbReference type="EMBL" id="KB097417">
    <property type="protein sequence ID" value="ESN97208.1"/>
    <property type="molecule type" value="Genomic_DNA"/>
</dbReference>
<dbReference type="PANTHER" id="PTHR16052">
    <property type="entry name" value="TBCC DOMAIN-CONTAINING PROTEIN 1"/>
    <property type="match status" value="1"/>
</dbReference>
<keyword evidence="6" id="KW-0206">Cytoskeleton</keyword>
<evidence type="ECO:0000256" key="2">
    <source>
        <dbReference type="ARBA" id="ARBA00004647"/>
    </source>
</evidence>
<comment type="subcellular location">
    <subcellularLocation>
        <location evidence="1">Cytoplasm</location>
        <location evidence="1">Cytoskeleton</location>
        <location evidence="1">Microtubule organizing center</location>
        <location evidence="1">Centrosome</location>
    </subcellularLocation>
    <subcellularLocation>
        <location evidence="2">Cytoplasm</location>
        <location evidence="2">Cytoskeleton</location>
        <location evidence="2">Spindle pole</location>
    </subcellularLocation>
</comment>
<evidence type="ECO:0000256" key="4">
    <source>
        <dbReference type="ARBA" id="ARBA00017559"/>
    </source>
</evidence>
<dbReference type="PANTHER" id="PTHR16052:SF0">
    <property type="entry name" value="TBCC DOMAIN-CONTAINING PROTEIN 1"/>
    <property type="match status" value="1"/>
</dbReference>